<accession>A0AA40KS76</accession>
<sequence length="53" mass="5563">SPIGEENSSPILRERVKRRSRSVAAALRRAGSGAEDNQSGVEGVGGVETKGKR</sequence>
<evidence type="ECO:0000313" key="3">
    <source>
        <dbReference type="Proteomes" id="UP001177670"/>
    </source>
</evidence>
<keyword evidence="3" id="KW-1185">Reference proteome</keyword>
<organism evidence="2 3">
    <name type="scientific">Melipona bicolor</name>
    <dbReference type="NCBI Taxonomy" id="60889"/>
    <lineage>
        <taxon>Eukaryota</taxon>
        <taxon>Metazoa</taxon>
        <taxon>Ecdysozoa</taxon>
        <taxon>Arthropoda</taxon>
        <taxon>Hexapoda</taxon>
        <taxon>Insecta</taxon>
        <taxon>Pterygota</taxon>
        <taxon>Neoptera</taxon>
        <taxon>Endopterygota</taxon>
        <taxon>Hymenoptera</taxon>
        <taxon>Apocrita</taxon>
        <taxon>Aculeata</taxon>
        <taxon>Apoidea</taxon>
        <taxon>Anthophila</taxon>
        <taxon>Apidae</taxon>
        <taxon>Melipona</taxon>
    </lineage>
</organism>
<dbReference type="Proteomes" id="UP001177670">
    <property type="component" value="Unassembled WGS sequence"/>
</dbReference>
<dbReference type="EMBL" id="JAHYIQ010000006">
    <property type="protein sequence ID" value="KAK1130888.1"/>
    <property type="molecule type" value="Genomic_DNA"/>
</dbReference>
<name>A0AA40KS76_9HYME</name>
<comment type="caution">
    <text evidence="2">The sequence shown here is derived from an EMBL/GenBank/DDBJ whole genome shotgun (WGS) entry which is preliminary data.</text>
</comment>
<reference evidence="2" key="1">
    <citation type="submission" date="2021-10" db="EMBL/GenBank/DDBJ databases">
        <title>Melipona bicolor Genome sequencing and assembly.</title>
        <authorList>
            <person name="Araujo N.S."/>
            <person name="Arias M.C."/>
        </authorList>
    </citation>
    <scope>NUCLEOTIDE SEQUENCE</scope>
    <source>
        <strain evidence="2">USP_2M_L1-L4_2017</strain>
        <tissue evidence="2">Whole body</tissue>
    </source>
</reference>
<proteinExistence type="predicted"/>
<protein>
    <submittedName>
        <fullName evidence="2">Uncharacterized protein</fullName>
    </submittedName>
</protein>
<feature type="non-terminal residue" evidence="2">
    <location>
        <position position="1"/>
    </location>
</feature>
<feature type="compositionally biased region" description="Low complexity" evidence="1">
    <location>
        <begin position="23"/>
        <end position="35"/>
    </location>
</feature>
<feature type="compositionally biased region" description="Gly residues" evidence="1">
    <location>
        <begin position="42"/>
        <end position="53"/>
    </location>
</feature>
<evidence type="ECO:0000313" key="2">
    <source>
        <dbReference type="EMBL" id="KAK1130888.1"/>
    </source>
</evidence>
<dbReference type="AlphaFoldDB" id="A0AA40KS76"/>
<feature type="non-terminal residue" evidence="2">
    <location>
        <position position="53"/>
    </location>
</feature>
<feature type="region of interest" description="Disordered" evidence="1">
    <location>
        <begin position="23"/>
        <end position="53"/>
    </location>
</feature>
<gene>
    <name evidence="2" type="ORF">K0M31_017192</name>
</gene>
<evidence type="ECO:0000256" key="1">
    <source>
        <dbReference type="SAM" id="MobiDB-lite"/>
    </source>
</evidence>